<evidence type="ECO:0000313" key="1">
    <source>
        <dbReference type="EMBL" id="EMF42147.1"/>
    </source>
</evidence>
<dbReference type="EMBL" id="AKWW02000046">
    <property type="protein sequence ID" value="EMF42147.1"/>
    <property type="molecule type" value="Genomic_DNA"/>
</dbReference>
<organism evidence="1 2">
    <name type="scientific">Leptospira interrogans serovar Lora str. TE 1992</name>
    <dbReference type="NCBI Taxonomy" id="1193028"/>
    <lineage>
        <taxon>Bacteria</taxon>
        <taxon>Pseudomonadati</taxon>
        <taxon>Spirochaetota</taxon>
        <taxon>Spirochaetia</taxon>
        <taxon>Leptospirales</taxon>
        <taxon>Leptospiraceae</taxon>
        <taxon>Leptospira</taxon>
    </lineage>
</organism>
<protein>
    <submittedName>
        <fullName evidence="1">Uncharacterized protein</fullName>
    </submittedName>
</protein>
<feature type="non-terminal residue" evidence="1">
    <location>
        <position position="1"/>
    </location>
</feature>
<proteinExistence type="predicted"/>
<sequence length="44" mass="4964">KKDEIGTLLSSMNKMRENLLKVLREIGGSANTLRDTSEKIGRFI</sequence>
<dbReference type="AlphaFoldDB" id="M3EUZ9"/>
<name>M3EUZ9_LEPIR</name>
<accession>M3EUZ9</accession>
<reference evidence="1 2" key="1">
    <citation type="submission" date="2013-01" db="EMBL/GenBank/DDBJ databases">
        <authorList>
            <person name="Harkins D.M."/>
            <person name="Durkin A.S."/>
            <person name="Brinkac L.M."/>
            <person name="Haft D.H."/>
            <person name="Selengut J.D."/>
            <person name="Sanka R."/>
            <person name="DePew J."/>
            <person name="Purushe J."/>
            <person name="Hartskeerl R.A."/>
            <person name="Ahmed A."/>
            <person name="van der Linden H."/>
            <person name="Goris M.G.A."/>
            <person name="Vinetz J.M."/>
            <person name="Sutton G.G."/>
            <person name="Nierman W.C."/>
            <person name="Fouts D.E."/>
        </authorList>
    </citation>
    <scope>NUCLEOTIDE SEQUENCE [LARGE SCALE GENOMIC DNA]</scope>
    <source>
        <strain evidence="1 2">TE 1992</strain>
    </source>
</reference>
<dbReference type="Proteomes" id="UP000011754">
    <property type="component" value="Unassembled WGS sequence"/>
</dbReference>
<dbReference type="Gene3D" id="1.10.287.950">
    <property type="entry name" value="Methyl-accepting chemotaxis protein"/>
    <property type="match status" value="1"/>
</dbReference>
<gene>
    <name evidence="1" type="ORF">LEP1GSC067_4542</name>
</gene>
<evidence type="ECO:0000313" key="2">
    <source>
        <dbReference type="Proteomes" id="UP000011754"/>
    </source>
</evidence>
<comment type="caution">
    <text evidence="1">The sequence shown here is derived from an EMBL/GenBank/DDBJ whole genome shotgun (WGS) entry which is preliminary data.</text>
</comment>